<feature type="domain" description="MacB-like periplasmic core" evidence="9">
    <location>
        <begin position="18"/>
        <end position="217"/>
    </location>
</feature>
<keyword evidence="5 7" id="KW-0472">Membrane</keyword>
<evidence type="ECO:0000256" key="4">
    <source>
        <dbReference type="ARBA" id="ARBA00022989"/>
    </source>
</evidence>
<feature type="transmembrane region" description="Helical" evidence="7">
    <location>
        <begin position="20"/>
        <end position="38"/>
    </location>
</feature>
<dbReference type="Proteomes" id="UP000319130">
    <property type="component" value="Unassembled WGS sequence"/>
</dbReference>
<dbReference type="InterPro" id="IPR050250">
    <property type="entry name" value="Macrolide_Exporter_MacB"/>
</dbReference>
<comment type="similarity">
    <text evidence="6">Belongs to the ABC-4 integral membrane protein family.</text>
</comment>
<evidence type="ECO:0000313" key="10">
    <source>
        <dbReference type="EMBL" id="TET60129.1"/>
    </source>
</evidence>
<dbReference type="AlphaFoldDB" id="A0A523VZX5"/>
<comment type="caution">
    <text evidence="10">The sequence shown here is derived from an EMBL/GenBank/DDBJ whole genome shotgun (WGS) entry which is preliminary data.</text>
</comment>
<evidence type="ECO:0000256" key="7">
    <source>
        <dbReference type="SAM" id="Phobius"/>
    </source>
</evidence>
<evidence type="ECO:0000256" key="3">
    <source>
        <dbReference type="ARBA" id="ARBA00022692"/>
    </source>
</evidence>
<dbReference type="PANTHER" id="PTHR30572">
    <property type="entry name" value="MEMBRANE COMPONENT OF TRANSPORTER-RELATED"/>
    <property type="match status" value="1"/>
</dbReference>
<evidence type="ECO:0000256" key="2">
    <source>
        <dbReference type="ARBA" id="ARBA00022475"/>
    </source>
</evidence>
<evidence type="ECO:0000259" key="8">
    <source>
        <dbReference type="Pfam" id="PF02687"/>
    </source>
</evidence>
<dbReference type="InterPro" id="IPR003838">
    <property type="entry name" value="ABC3_permease_C"/>
</dbReference>
<organism evidence="10 11">
    <name type="scientific">Aerophobetes bacterium</name>
    <dbReference type="NCBI Taxonomy" id="2030807"/>
    <lineage>
        <taxon>Bacteria</taxon>
        <taxon>Candidatus Aerophobota</taxon>
    </lineage>
</organism>
<sequence length="372" mass="40495">MSFLSLILRNLFRHRVRSLLTIVGISIGIATIVTLGLITEGLKSTVEEAIKAGKADFSIAQAGVVDLILSTIKQEELQEIQKMKGIKNAVGVLIASVPVSFNPYFIAIGINQEDIKLGGININEGRIFKKNSQDEIILGKVAAKNFRKKTGEEIQVGPIRYKIVGIFETGNVFQDGGAFLPLRTLQKLQRKEHQVTMILVEVKEGVDIAELARQVEKKFQGDLIAITSASEYKAIDQGLAIVNVASWAISLLAIVIGGIGVMNTIMMSVFERTREIGILRALGWRRKRVLALILGESFLIGIGAVLLGIILGIVAIQLILLVPAASSFLKPSYSLIVFERAILVGILVSLVGGLYPAYRATKFSPTEALRHE</sequence>
<evidence type="ECO:0000313" key="11">
    <source>
        <dbReference type="Proteomes" id="UP000319130"/>
    </source>
</evidence>
<evidence type="ECO:0000256" key="1">
    <source>
        <dbReference type="ARBA" id="ARBA00004651"/>
    </source>
</evidence>
<evidence type="ECO:0000259" key="9">
    <source>
        <dbReference type="Pfam" id="PF12704"/>
    </source>
</evidence>
<gene>
    <name evidence="10" type="ORF">E3J48_07030</name>
</gene>
<feature type="domain" description="ABC3 transporter permease C-terminal" evidence="8">
    <location>
        <begin position="248"/>
        <end position="365"/>
    </location>
</feature>
<evidence type="ECO:0000256" key="5">
    <source>
        <dbReference type="ARBA" id="ARBA00023136"/>
    </source>
</evidence>
<proteinExistence type="inferred from homology"/>
<dbReference type="GO" id="GO:0022857">
    <property type="term" value="F:transmembrane transporter activity"/>
    <property type="evidence" value="ECO:0007669"/>
    <property type="project" value="TreeGrafter"/>
</dbReference>
<dbReference type="InterPro" id="IPR025857">
    <property type="entry name" value="MacB_PCD"/>
</dbReference>
<evidence type="ECO:0000256" key="6">
    <source>
        <dbReference type="ARBA" id="ARBA00038076"/>
    </source>
</evidence>
<reference evidence="10 11" key="1">
    <citation type="submission" date="2019-03" db="EMBL/GenBank/DDBJ databases">
        <title>Metabolic potential of uncultured bacteria and archaea associated with petroleum seepage in deep-sea sediments.</title>
        <authorList>
            <person name="Dong X."/>
            <person name="Hubert C."/>
        </authorList>
    </citation>
    <scope>NUCLEOTIDE SEQUENCE [LARGE SCALE GENOMIC DNA]</scope>
    <source>
        <strain evidence="10">E29_bin52</strain>
    </source>
</reference>
<dbReference type="EMBL" id="SOIZ01000316">
    <property type="protein sequence ID" value="TET60129.1"/>
    <property type="molecule type" value="Genomic_DNA"/>
</dbReference>
<protein>
    <submittedName>
        <fullName evidence="10">ABC transporter permease</fullName>
    </submittedName>
</protein>
<accession>A0A523VZX5</accession>
<keyword evidence="3 7" id="KW-0812">Transmembrane</keyword>
<dbReference type="Pfam" id="PF12704">
    <property type="entry name" value="MacB_PCD"/>
    <property type="match status" value="1"/>
</dbReference>
<dbReference type="GO" id="GO:0005886">
    <property type="term" value="C:plasma membrane"/>
    <property type="evidence" value="ECO:0007669"/>
    <property type="project" value="UniProtKB-SubCell"/>
</dbReference>
<dbReference type="PANTHER" id="PTHR30572:SF4">
    <property type="entry name" value="ABC TRANSPORTER PERMEASE YTRF"/>
    <property type="match status" value="1"/>
</dbReference>
<feature type="transmembrane region" description="Helical" evidence="7">
    <location>
        <begin position="290"/>
        <end position="320"/>
    </location>
</feature>
<dbReference type="Pfam" id="PF02687">
    <property type="entry name" value="FtsX"/>
    <property type="match status" value="1"/>
</dbReference>
<keyword evidence="2" id="KW-1003">Cell membrane</keyword>
<keyword evidence="4 7" id="KW-1133">Transmembrane helix</keyword>
<name>A0A523VZX5_UNCAE</name>
<feature type="transmembrane region" description="Helical" evidence="7">
    <location>
        <begin position="247"/>
        <end position="270"/>
    </location>
</feature>
<comment type="subcellular location">
    <subcellularLocation>
        <location evidence="1">Cell membrane</location>
        <topology evidence="1">Multi-pass membrane protein</topology>
    </subcellularLocation>
</comment>
<feature type="transmembrane region" description="Helical" evidence="7">
    <location>
        <begin position="332"/>
        <end position="355"/>
    </location>
</feature>